<reference evidence="2 3" key="2">
    <citation type="journal article" date="2016" name="Int. J. Syst. Evol. Microbiol.">
        <title>Vitellibacter aquimaris sp. nov., a marine bacterium isolated from seawater.</title>
        <authorList>
            <person name="Thevarajoo S."/>
            <person name="Selvaratnam C."/>
            <person name="Goh K.M."/>
            <person name="Hong K.W."/>
            <person name="Chan X.Y."/>
            <person name="Chan K.G."/>
            <person name="Chong C.S."/>
        </authorList>
    </citation>
    <scope>NUCLEOTIDE SEQUENCE [LARGE SCALE GENOMIC DNA]</scope>
    <source>
        <strain evidence="2 3">D-24</strain>
    </source>
</reference>
<dbReference type="InterPro" id="IPR050415">
    <property type="entry name" value="MRET"/>
</dbReference>
<dbReference type="GO" id="GO:0051537">
    <property type="term" value="F:2 iron, 2 sulfur cluster binding"/>
    <property type="evidence" value="ECO:0007669"/>
    <property type="project" value="InterPro"/>
</dbReference>
<organism evidence="2 3">
    <name type="scientific">Aequorivita aquimaris</name>
    <dbReference type="NCBI Taxonomy" id="1548749"/>
    <lineage>
        <taxon>Bacteria</taxon>
        <taxon>Pseudomonadati</taxon>
        <taxon>Bacteroidota</taxon>
        <taxon>Flavobacteriia</taxon>
        <taxon>Flavobacteriales</taxon>
        <taxon>Flavobacteriaceae</taxon>
        <taxon>Aequorivita</taxon>
    </lineage>
</organism>
<dbReference type="PRINTS" id="PR00371">
    <property type="entry name" value="FPNCR"/>
</dbReference>
<dbReference type="PATRIC" id="fig|1548749.3.peg.281"/>
<evidence type="ECO:0000313" key="2">
    <source>
        <dbReference type="EMBL" id="KXO01141.1"/>
    </source>
</evidence>
<dbReference type="OrthoDB" id="9789468at2"/>
<dbReference type="PROSITE" id="PS51384">
    <property type="entry name" value="FAD_FR"/>
    <property type="match status" value="1"/>
</dbReference>
<dbReference type="EMBL" id="JRWG01000001">
    <property type="protein sequence ID" value="KXO01141.1"/>
    <property type="molecule type" value="Genomic_DNA"/>
</dbReference>
<dbReference type="SUPFAM" id="SSF52343">
    <property type="entry name" value="Ferredoxin reductase-like, C-terminal NADP-linked domain"/>
    <property type="match status" value="1"/>
</dbReference>
<dbReference type="GO" id="GO:0006221">
    <property type="term" value="P:pyrimidine nucleotide biosynthetic process"/>
    <property type="evidence" value="ECO:0007669"/>
    <property type="project" value="InterPro"/>
</dbReference>
<dbReference type="PANTHER" id="PTHR47354">
    <property type="entry name" value="NADH OXIDOREDUCTASE HCR"/>
    <property type="match status" value="1"/>
</dbReference>
<dbReference type="SUPFAM" id="SSF63380">
    <property type="entry name" value="Riboflavin synthase domain-like"/>
    <property type="match status" value="1"/>
</dbReference>
<dbReference type="Pfam" id="PF00175">
    <property type="entry name" value="NAD_binding_1"/>
    <property type="match status" value="1"/>
</dbReference>
<dbReference type="Proteomes" id="UP000070138">
    <property type="component" value="Unassembled WGS sequence"/>
</dbReference>
<dbReference type="InterPro" id="IPR017927">
    <property type="entry name" value="FAD-bd_FR_type"/>
</dbReference>
<dbReference type="RefSeq" id="WP_062619187.1">
    <property type="nucleotide sequence ID" value="NZ_JRWG01000001.1"/>
</dbReference>
<dbReference type="InterPro" id="IPR013112">
    <property type="entry name" value="FAD-bd_8"/>
</dbReference>
<dbReference type="PIRSF" id="PIRSF006816">
    <property type="entry name" value="Cyc3_hyd_g"/>
    <property type="match status" value="1"/>
</dbReference>
<gene>
    <name evidence="2" type="ORF">LS48_01320</name>
</gene>
<name>A0A137RLV5_9FLAO</name>
<dbReference type="GO" id="GO:0050660">
    <property type="term" value="F:flavin adenine dinucleotide binding"/>
    <property type="evidence" value="ECO:0007669"/>
    <property type="project" value="InterPro"/>
</dbReference>
<dbReference type="PANTHER" id="PTHR47354:SF5">
    <property type="entry name" value="PROTEIN RFBI"/>
    <property type="match status" value="1"/>
</dbReference>
<dbReference type="InterPro" id="IPR039261">
    <property type="entry name" value="FNR_nucleotide-bd"/>
</dbReference>
<dbReference type="STRING" id="1548749.LS48_01320"/>
<feature type="domain" description="FAD-binding FR-type" evidence="1">
    <location>
        <begin position="1"/>
        <end position="102"/>
    </location>
</feature>
<dbReference type="GO" id="GO:0016491">
    <property type="term" value="F:oxidoreductase activity"/>
    <property type="evidence" value="ECO:0007669"/>
    <property type="project" value="InterPro"/>
</dbReference>
<evidence type="ECO:0000313" key="3">
    <source>
        <dbReference type="Proteomes" id="UP000070138"/>
    </source>
</evidence>
<keyword evidence="3" id="KW-1185">Reference proteome</keyword>
<comment type="caution">
    <text evidence="2">The sequence shown here is derived from an EMBL/GenBank/DDBJ whole genome shotgun (WGS) entry which is preliminary data.</text>
</comment>
<proteinExistence type="predicted"/>
<dbReference type="InterPro" id="IPR012165">
    <property type="entry name" value="Cyt_c3_hydrogenase_gsu"/>
</dbReference>
<accession>A0A137RLV5</accession>
<dbReference type="AlphaFoldDB" id="A0A137RLV5"/>
<evidence type="ECO:0000259" key="1">
    <source>
        <dbReference type="PROSITE" id="PS51384"/>
    </source>
</evidence>
<dbReference type="Gene3D" id="2.40.30.10">
    <property type="entry name" value="Translation factors"/>
    <property type="match status" value="1"/>
</dbReference>
<dbReference type="Pfam" id="PF08022">
    <property type="entry name" value="FAD_binding_8"/>
    <property type="match status" value="1"/>
</dbReference>
<reference evidence="3" key="1">
    <citation type="submission" date="2014-10" db="EMBL/GenBank/DDBJ databases">
        <title>Genome sequencing of Vitellibacter sp. D-24.</title>
        <authorList>
            <person name="Thevarajoo S."/>
            <person name="Selvaratnam C."/>
            <person name="Goh K.M."/>
            <person name="Chong C.S."/>
        </authorList>
    </citation>
    <scope>NUCLEOTIDE SEQUENCE [LARGE SCALE GENOMIC DNA]</scope>
    <source>
        <strain evidence="3">D-24</strain>
    </source>
</reference>
<dbReference type="InterPro" id="IPR017938">
    <property type="entry name" value="Riboflavin_synthase-like_b-brl"/>
</dbReference>
<protein>
    <submittedName>
        <fullName evidence="2">Flavodoxin reductase</fullName>
    </submittedName>
</protein>
<dbReference type="PRINTS" id="PR00410">
    <property type="entry name" value="PHEHYDRXLASE"/>
</dbReference>
<sequence>MKNQLVKIISIRHITHNVLHIVTEKPEDVSFTPGQATEIFIDKKGWQNEGRPFTFTCLPSDDYLEFMIKTYPSHKSMTKELLTLKEGDGLIVNDIFGAISYKGEGIFIAGGAGVTPFISILRDLKEKNKLGNNKLIFANKTKRDIILEDEFNEMLGENFINILSDEKTEGYAHGRVSEDIIKKNADLPNTIFYLCGPPPMMDAVLKQLKQLNVGAKKIVTEAF</sequence>
<dbReference type="Gene3D" id="3.40.50.80">
    <property type="entry name" value="Nucleotide-binding domain of ferredoxin-NADP reductase (FNR) module"/>
    <property type="match status" value="1"/>
</dbReference>
<dbReference type="InterPro" id="IPR001709">
    <property type="entry name" value="Flavoprot_Pyr_Nucl_cyt_Rdtase"/>
</dbReference>
<dbReference type="InterPro" id="IPR001433">
    <property type="entry name" value="OxRdtase_FAD/NAD-bd"/>
</dbReference>